<comment type="caution">
    <text evidence="9">The sequence shown here is derived from an EMBL/GenBank/DDBJ whole genome shotgun (WGS) entry which is preliminary data.</text>
</comment>
<evidence type="ECO:0000259" key="8">
    <source>
        <dbReference type="Pfam" id="PF02163"/>
    </source>
</evidence>
<protein>
    <recommendedName>
        <fullName evidence="8">Peptidase M50 domain-containing protein</fullName>
    </recommendedName>
</protein>
<evidence type="ECO:0000256" key="6">
    <source>
        <dbReference type="ARBA" id="ARBA00023136"/>
    </source>
</evidence>
<feature type="domain" description="Peptidase M50" evidence="8">
    <location>
        <begin position="8"/>
        <end position="118"/>
    </location>
</feature>
<dbReference type="eggNOG" id="ENOG5030BW5">
    <property type="taxonomic scope" value="Bacteria"/>
</dbReference>
<dbReference type="EMBL" id="AEPB01000060">
    <property type="protein sequence ID" value="EGA88337.1"/>
    <property type="molecule type" value="Genomic_DNA"/>
</dbReference>
<feature type="transmembrane region" description="Helical" evidence="7">
    <location>
        <begin position="85"/>
        <end position="104"/>
    </location>
</feature>
<name>E7RKY4_9BACL</name>
<keyword evidence="6 7" id="KW-0472">Membrane</keyword>
<feature type="transmembrane region" description="Helical" evidence="7">
    <location>
        <begin position="49"/>
        <end position="73"/>
    </location>
</feature>
<dbReference type="Pfam" id="PF02163">
    <property type="entry name" value="Peptidase_M50"/>
    <property type="match status" value="1"/>
</dbReference>
<dbReference type="GO" id="GO:0016020">
    <property type="term" value="C:membrane"/>
    <property type="evidence" value="ECO:0007669"/>
    <property type="project" value="UniProtKB-SubCell"/>
</dbReference>
<evidence type="ECO:0000256" key="3">
    <source>
        <dbReference type="ARBA" id="ARBA00007931"/>
    </source>
</evidence>
<gene>
    <name evidence="9" type="ORF">GPDM_15794</name>
</gene>
<dbReference type="Proteomes" id="UP000003052">
    <property type="component" value="Unassembled WGS sequence"/>
</dbReference>
<comment type="subcellular location">
    <subcellularLocation>
        <location evidence="2">Membrane</location>
        <topology evidence="2">Multi-pass membrane protein</topology>
    </subcellularLocation>
</comment>
<reference evidence="9 10" key="1">
    <citation type="journal article" date="2011" name="J. Bacteriol.">
        <title>The Draft Genome of Planococcus donghaensis MPA1U2 Reveals Nonsporulation Pathways Controlled by a Conserved Spo0A Regulon.</title>
        <authorList>
            <person name="Pearson M.D."/>
            <person name="Noller H.F."/>
        </authorList>
    </citation>
    <scope>NUCLEOTIDE SEQUENCE [LARGE SCALE GENOMIC DNA]</scope>
    <source>
        <strain evidence="9 10">MPA1U2</strain>
    </source>
</reference>
<keyword evidence="5 7" id="KW-1133">Transmembrane helix</keyword>
<organism evidence="9 10">
    <name type="scientific">Planococcus donghaensis MPA1U2</name>
    <dbReference type="NCBI Taxonomy" id="933115"/>
    <lineage>
        <taxon>Bacteria</taxon>
        <taxon>Bacillati</taxon>
        <taxon>Bacillota</taxon>
        <taxon>Bacilli</taxon>
        <taxon>Bacillales</taxon>
        <taxon>Caryophanaceae</taxon>
        <taxon>Planococcus</taxon>
    </lineage>
</organism>
<proteinExistence type="inferred from homology"/>
<sequence>MLLEVIAILLIINMAILIHEMGHAIAVISQNKHAKAEIYFGSSSKEKKLKLSLGRITCYLTIALSAFCRTSNIEKLPPITYKQRLIILIGGPLASLLEFGTLYVTAQYISGVAGNIIINIAGASFFLFITPLIPFTYPSFLGGGPSDGLQISNLIKENRKQRKAV</sequence>
<dbReference type="OrthoDB" id="2080990at2"/>
<evidence type="ECO:0000256" key="5">
    <source>
        <dbReference type="ARBA" id="ARBA00022989"/>
    </source>
</evidence>
<evidence type="ECO:0000256" key="2">
    <source>
        <dbReference type="ARBA" id="ARBA00004141"/>
    </source>
</evidence>
<evidence type="ECO:0000313" key="9">
    <source>
        <dbReference type="EMBL" id="EGA88337.1"/>
    </source>
</evidence>
<dbReference type="InterPro" id="IPR008915">
    <property type="entry name" value="Peptidase_M50"/>
</dbReference>
<comment type="similarity">
    <text evidence="3">Belongs to the peptidase M50B family.</text>
</comment>
<keyword evidence="4 7" id="KW-0812">Transmembrane</keyword>
<dbReference type="GO" id="GO:0006508">
    <property type="term" value="P:proteolysis"/>
    <property type="evidence" value="ECO:0007669"/>
    <property type="project" value="InterPro"/>
</dbReference>
<evidence type="ECO:0000313" key="10">
    <source>
        <dbReference type="Proteomes" id="UP000003052"/>
    </source>
</evidence>
<dbReference type="AlphaFoldDB" id="E7RKY4"/>
<evidence type="ECO:0000256" key="7">
    <source>
        <dbReference type="SAM" id="Phobius"/>
    </source>
</evidence>
<evidence type="ECO:0000256" key="1">
    <source>
        <dbReference type="ARBA" id="ARBA00001947"/>
    </source>
</evidence>
<comment type="cofactor">
    <cofactor evidence="1">
        <name>Zn(2+)</name>
        <dbReference type="ChEBI" id="CHEBI:29105"/>
    </cofactor>
</comment>
<feature type="transmembrane region" description="Helical" evidence="7">
    <location>
        <begin position="6"/>
        <end position="28"/>
    </location>
</feature>
<evidence type="ECO:0000256" key="4">
    <source>
        <dbReference type="ARBA" id="ARBA00022692"/>
    </source>
</evidence>
<feature type="transmembrane region" description="Helical" evidence="7">
    <location>
        <begin position="116"/>
        <end position="137"/>
    </location>
</feature>
<accession>E7RKY4</accession>
<dbReference type="RefSeq" id="WP_008432868.1">
    <property type="nucleotide sequence ID" value="NZ_AEPB01000060.1"/>
</dbReference>